<evidence type="ECO:0000256" key="1">
    <source>
        <dbReference type="PROSITE-ProRule" id="PRU01076"/>
    </source>
</evidence>
<keyword evidence="1" id="KW-0238">DNA-binding</keyword>
<accession>A0A7U4QJV4</accession>
<dbReference type="Proteomes" id="UP000070560">
    <property type="component" value="Chromosome"/>
</dbReference>
<evidence type="ECO:0000313" key="4">
    <source>
        <dbReference type="Proteomes" id="UP000070560"/>
    </source>
</evidence>
<proteinExistence type="predicted"/>
<dbReference type="OrthoDB" id="9811597at2"/>
<dbReference type="EMBL" id="CP013015">
    <property type="protein sequence ID" value="AMM40695.1"/>
    <property type="molecule type" value="Genomic_DNA"/>
</dbReference>
<dbReference type="SUPFAM" id="SSF89447">
    <property type="entry name" value="AbrB/MazE/MraZ-like"/>
    <property type="match status" value="1"/>
</dbReference>
<gene>
    <name evidence="3" type="ORF">HS1_000891</name>
</gene>
<dbReference type="InterPro" id="IPR007159">
    <property type="entry name" value="SpoVT-AbrB_dom"/>
</dbReference>
<dbReference type="InterPro" id="IPR037914">
    <property type="entry name" value="SpoVT-AbrB_sf"/>
</dbReference>
<evidence type="ECO:0000313" key="3">
    <source>
        <dbReference type="EMBL" id="AMM40695.1"/>
    </source>
</evidence>
<dbReference type="PROSITE" id="PS51740">
    <property type="entry name" value="SPOVT_ABRB"/>
    <property type="match status" value="1"/>
</dbReference>
<dbReference type="Pfam" id="PF04014">
    <property type="entry name" value="MazE_antitoxin"/>
    <property type="match status" value="1"/>
</dbReference>
<keyword evidence="4" id="KW-1185">Reference proteome</keyword>
<dbReference type="NCBIfam" id="TIGR01439">
    <property type="entry name" value="lp_hng_hel_AbrB"/>
    <property type="match status" value="1"/>
</dbReference>
<dbReference type="AlphaFoldDB" id="A0A7U4QJV4"/>
<evidence type="ECO:0000259" key="2">
    <source>
        <dbReference type="PROSITE" id="PS51740"/>
    </source>
</evidence>
<protein>
    <submittedName>
        <fullName evidence="3">AbrB family transcriptional regulator</fullName>
    </submittedName>
</protein>
<dbReference type="RefSeq" id="WP_066061521.1">
    <property type="nucleotide sequence ID" value="NZ_CP013015.1"/>
</dbReference>
<dbReference type="SMART" id="SM00966">
    <property type="entry name" value="SpoVT_AbrB"/>
    <property type="match status" value="1"/>
</dbReference>
<sequence length="69" mass="7896">MPTVTISGKYQVVIPKEIRKLLGLRKGQRMIVLVKDGVINLIPKKELSSMKGIFKGMDTRNLREETERL</sequence>
<feature type="domain" description="SpoVT-AbrB" evidence="2">
    <location>
        <begin position="1"/>
        <end position="46"/>
    </location>
</feature>
<dbReference type="KEGG" id="daw:HS1_000891"/>
<dbReference type="GO" id="GO:0003677">
    <property type="term" value="F:DNA binding"/>
    <property type="evidence" value="ECO:0007669"/>
    <property type="project" value="UniProtKB-UniRule"/>
</dbReference>
<reference evidence="3 4" key="1">
    <citation type="submission" date="2015-10" db="EMBL/GenBank/DDBJ databases">
        <title>Candidatus Desulfofervidus auxilii, a hydrogenotrophic sulfate-reducing bacterium involved in the thermophilic anaerobic oxidation of methane.</title>
        <authorList>
            <person name="Krukenberg V."/>
            <person name="Richter M."/>
            <person name="Wegener G."/>
        </authorList>
    </citation>
    <scope>NUCLEOTIDE SEQUENCE [LARGE SCALE GENOMIC DNA]</scope>
    <source>
        <strain evidence="3 4">HS1</strain>
    </source>
</reference>
<dbReference type="Gene3D" id="2.10.260.10">
    <property type="match status" value="1"/>
</dbReference>
<organism evidence="3 4">
    <name type="scientific">Desulfofervidus auxilii</name>
    <dbReference type="NCBI Taxonomy" id="1621989"/>
    <lineage>
        <taxon>Bacteria</taxon>
        <taxon>Pseudomonadati</taxon>
        <taxon>Thermodesulfobacteriota</taxon>
        <taxon>Candidatus Desulfofervidia</taxon>
        <taxon>Candidatus Desulfofervidales</taxon>
        <taxon>Candidatus Desulfofervidaceae</taxon>
        <taxon>Candidatus Desulfofervidus</taxon>
    </lineage>
</organism>
<name>A0A7U4QJV4_DESA2</name>